<feature type="domain" description="TonB-dependent receptor plug" evidence="11">
    <location>
        <begin position="60"/>
        <end position="143"/>
    </location>
</feature>
<dbReference type="GO" id="GO:0009279">
    <property type="term" value="C:cell outer membrane"/>
    <property type="evidence" value="ECO:0007669"/>
    <property type="project" value="UniProtKB-SubCell"/>
</dbReference>
<keyword evidence="3" id="KW-1134">Transmembrane beta strand</keyword>
<accession>A0A6S6SI90</accession>
<comment type="subcellular location">
    <subcellularLocation>
        <location evidence="1">Cell outer membrane</location>
        <topology evidence="1">Multi-pass membrane protein</topology>
    </subcellularLocation>
</comment>
<dbReference type="InterPro" id="IPR012910">
    <property type="entry name" value="Plug_dom"/>
</dbReference>
<evidence type="ECO:0000259" key="11">
    <source>
        <dbReference type="Pfam" id="PF07715"/>
    </source>
</evidence>
<dbReference type="GO" id="GO:0044718">
    <property type="term" value="P:siderophore transmembrane transport"/>
    <property type="evidence" value="ECO:0007669"/>
    <property type="project" value="TreeGrafter"/>
</dbReference>
<dbReference type="InterPro" id="IPR000531">
    <property type="entry name" value="Beta-barrel_TonB"/>
</dbReference>
<dbReference type="PANTHER" id="PTHR30069">
    <property type="entry name" value="TONB-DEPENDENT OUTER MEMBRANE RECEPTOR"/>
    <property type="match status" value="1"/>
</dbReference>
<feature type="domain" description="TonB-dependent receptor-like beta-barrel" evidence="10">
    <location>
        <begin position="434"/>
        <end position="669"/>
    </location>
</feature>
<evidence type="ECO:0000256" key="9">
    <source>
        <dbReference type="SAM" id="SignalP"/>
    </source>
</evidence>
<dbReference type="AlphaFoldDB" id="A0A6S6SI90"/>
<dbReference type="PANTHER" id="PTHR30069:SF40">
    <property type="entry name" value="TONB-DEPENDENT RECEPTOR NMB0964-RELATED"/>
    <property type="match status" value="1"/>
</dbReference>
<reference evidence="12" key="1">
    <citation type="submission" date="2020-01" db="EMBL/GenBank/DDBJ databases">
        <authorList>
            <person name="Meier V. D."/>
            <person name="Meier V D."/>
        </authorList>
    </citation>
    <scope>NUCLEOTIDE SEQUENCE</scope>
    <source>
        <strain evidence="12">HLG_WM_MAG_01</strain>
    </source>
</reference>
<keyword evidence="6 8" id="KW-0472">Membrane</keyword>
<evidence type="ECO:0000256" key="4">
    <source>
        <dbReference type="ARBA" id="ARBA00022692"/>
    </source>
</evidence>
<keyword evidence="5 8" id="KW-0798">TonB box</keyword>
<protein>
    <recommendedName>
        <fullName evidence="13">TonB-dependent receptor</fullName>
    </recommendedName>
</protein>
<gene>
    <name evidence="12" type="ORF">HELGO_WM2915</name>
</gene>
<keyword evidence="7" id="KW-0998">Cell outer membrane</keyword>
<evidence type="ECO:0000256" key="7">
    <source>
        <dbReference type="ARBA" id="ARBA00023237"/>
    </source>
</evidence>
<sequence>MTTKSYLSVSACLVLLSTSLLAEQVELGEINVDAHSIHLQADEVSYNTSYDTGTLANHSSGETLGDYLSDQLGVDSASYGPAVGRPTVRGMEGYRVGIAQGGITLNDLSAMSQDHAVGLNARMVERIEMVKGPASLLYGSYSGGVIRTLGEEHEAKLPKKGLSLDSSISMNSDTGFGTTSIKSAYAQDDYSVNLNYYSNEADNFQSDGKTVAHTDTFSEQFHGVLGWKISPEHTVKLYADTMDKEYGVPNRTTERTDIIMEQQRYGVVLHSESIGKLKNVITEYQYSDYTHFEREAGRYDGLFDQQQQSLSSEFDFKLAESTDAHFRLEWVGNELKVCHEHGRCQEFESALRTSVEDGLSLLNYYNDRGIAYSHGHPMPDTEEQKLLMALNVKHYMGETDELSLATNIVARKLSADPSNMQETWLMHSLVDGDYYEDDTDVAVSLSLGWWHSWNEALETQVSLAYMQRLPSSQELFWNGFHHATESYIYGNRDLDKETSINFDLDAIYKHTDNFSSRVSLYYYDFENYIYQSPMVDGTGDVILDPFHLSPVWQILGVGAKVYGLGIEEKYKKTLGLHNLTFSAQFNVMKGELDSGGYIPRMSPYNATFCLEHDHMDLHSEITYKWVDKSRNVAQNETSTDGYTMLNFSSKYHYDLTRGSLEFWLKANNLTDDVARNHISFLKETAPLPGRSVTVGLDYKF</sequence>
<proteinExistence type="inferred from homology"/>
<comment type="similarity">
    <text evidence="8">Belongs to the TonB-dependent receptor family.</text>
</comment>
<dbReference type="InterPro" id="IPR037066">
    <property type="entry name" value="Plug_dom_sf"/>
</dbReference>
<dbReference type="EMBL" id="CACVAS010000036">
    <property type="protein sequence ID" value="CAA6804736.1"/>
    <property type="molecule type" value="Genomic_DNA"/>
</dbReference>
<dbReference type="Gene3D" id="2.170.130.10">
    <property type="entry name" value="TonB-dependent receptor, plug domain"/>
    <property type="match status" value="1"/>
</dbReference>
<feature type="chain" id="PRO_5027813618" description="TonB-dependent receptor" evidence="9">
    <location>
        <begin position="23"/>
        <end position="700"/>
    </location>
</feature>
<dbReference type="InterPro" id="IPR039426">
    <property type="entry name" value="TonB-dep_rcpt-like"/>
</dbReference>
<keyword evidence="2" id="KW-0813">Transport</keyword>
<evidence type="ECO:0000256" key="1">
    <source>
        <dbReference type="ARBA" id="ARBA00004571"/>
    </source>
</evidence>
<evidence type="ECO:0000256" key="5">
    <source>
        <dbReference type="ARBA" id="ARBA00023077"/>
    </source>
</evidence>
<dbReference type="InterPro" id="IPR036942">
    <property type="entry name" value="Beta-barrel_TonB_sf"/>
</dbReference>
<dbReference type="GO" id="GO:0015344">
    <property type="term" value="F:siderophore uptake transmembrane transporter activity"/>
    <property type="evidence" value="ECO:0007669"/>
    <property type="project" value="TreeGrafter"/>
</dbReference>
<evidence type="ECO:0000256" key="3">
    <source>
        <dbReference type="ARBA" id="ARBA00022452"/>
    </source>
</evidence>
<evidence type="ECO:0000256" key="2">
    <source>
        <dbReference type="ARBA" id="ARBA00022448"/>
    </source>
</evidence>
<name>A0A6S6SI90_9BACT</name>
<dbReference type="Gene3D" id="2.40.170.20">
    <property type="entry name" value="TonB-dependent receptor, beta-barrel domain"/>
    <property type="match status" value="1"/>
</dbReference>
<evidence type="ECO:0000256" key="6">
    <source>
        <dbReference type="ARBA" id="ARBA00023136"/>
    </source>
</evidence>
<keyword evidence="9" id="KW-0732">Signal</keyword>
<keyword evidence="4" id="KW-0812">Transmembrane</keyword>
<evidence type="ECO:0000256" key="8">
    <source>
        <dbReference type="RuleBase" id="RU003357"/>
    </source>
</evidence>
<organism evidence="12">
    <name type="scientific">uncultured Sulfurovum sp</name>
    <dbReference type="NCBI Taxonomy" id="269237"/>
    <lineage>
        <taxon>Bacteria</taxon>
        <taxon>Pseudomonadati</taxon>
        <taxon>Campylobacterota</taxon>
        <taxon>Epsilonproteobacteria</taxon>
        <taxon>Campylobacterales</taxon>
        <taxon>Sulfurovaceae</taxon>
        <taxon>Sulfurovum</taxon>
        <taxon>environmental samples</taxon>
    </lineage>
</organism>
<evidence type="ECO:0008006" key="13">
    <source>
        <dbReference type="Google" id="ProtNLM"/>
    </source>
</evidence>
<evidence type="ECO:0000313" key="12">
    <source>
        <dbReference type="EMBL" id="CAA6804736.1"/>
    </source>
</evidence>
<dbReference type="Pfam" id="PF07715">
    <property type="entry name" value="Plug"/>
    <property type="match status" value="1"/>
</dbReference>
<dbReference type="Pfam" id="PF00593">
    <property type="entry name" value="TonB_dep_Rec_b-barrel"/>
    <property type="match status" value="1"/>
</dbReference>
<dbReference type="SUPFAM" id="SSF56935">
    <property type="entry name" value="Porins"/>
    <property type="match status" value="1"/>
</dbReference>
<evidence type="ECO:0000259" key="10">
    <source>
        <dbReference type="Pfam" id="PF00593"/>
    </source>
</evidence>
<feature type="signal peptide" evidence="9">
    <location>
        <begin position="1"/>
        <end position="22"/>
    </location>
</feature>